<comment type="function">
    <text evidence="1">Component of the EKC/KEOPS complex that is required for the formation of a threonylcarbamoyl group on adenosine at position 37 (t(6)A37) in tRNAs that read codons beginning with adenine. The complex is probably involved in the transfer of the threonylcarbamoyl moiety of threonylcarbamoyl-AMP (TC-AMP) to the N6 group of A37. BUD32 has ATPase activity in the context of the EKC/KEOPS complex and likely plays a supporting role to the catalytic subunit KAE1. The EKC/KEOPS complex also promotes both telomere uncapping and telomere elongation. The complex is required for efficient recruitment of transcriptional coactivators.</text>
</comment>
<dbReference type="OrthoDB" id="5430464at2759"/>
<evidence type="ECO:0000256" key="11">
    <source>
        <dbReference type="ARBA" id="ARBA00047899"/>
    </source>
</evidence>
<gene>
    <name evidence="15" type="ORF">ALECFALPRED_007709</name>
</gene>
<dbReference type="PROSITE" id="PS00109">
    <property type="entry name" value="PROTEIN_KINASE_TYR"/>
    <property type="match status" value="1"/>
</dbReference>
<evidence type="ECO:0000256" key="7">
    <source>
        <dbReference type="ARBA" id="ARBA00022741"/>
    </source>
</evidence>
<dbReference type="AlphaFoldDB" id="A0A8H3J0M4"/>
<dbReference type="InterPro" id="IPR051931">
    <property type="entry name" value="PAK3-like"/>
</dbReference>
<evidence type="ECO:0000256" key="10">
    <source>
        <dbReference type="ARBA" id="ARBA00033194"/>
    </source>
</evidence>
<evidence type="ECO:0000256" key="3">
    <source>
        <dbReference type="ARBA" id="ARBA00011534"/>
    </source>
</evidence>
<comment type="caution">
    <text evidence="15">The sequence shown here is derived from an EMBL/GenBank/DDBJ whole genome shotgun (WGS) entry which is preliminary data.</text>
</comment>
<dbReference type="PANTHER" id="PTHR45832">
    <property type="entry name" value="SERINE/THREONINE-PROTEIN KINASE SAMKA-RELATED-RELATED"/>
    <property type="match status" value="1"/>
</dbReference>
<evidence type="ECO:0000256" key="12">
    <source>
        <dbReference type="ARBA" id="ARBA00048679"/>
    </source>
</evidence>
<dbReference type="InterPro" id="IPR008266">
    <property type="entry name" value="Tyr_kinase_AS"/>
</dbReference>
<dbReference type="Gene3D" id="1.10.510.10">
    <property type="entry name" value="Transferase(Phosphotransferase) domain 1"/>
    <property type="match status" value="1"/>
</dbReference>
<feature type="region of interest" description="Disordered" evidence="13">
    <location>
        <begin position="1"/>
        <end position="110"/>
    </location>
</feature>
<comment type="catalytic activity">
    <reaction evidence="12">
        <text>L-seryl-[protein] + ATP = O-phospho-L-seryl-[protein] + ADP + H(+)</text>
        <dbReference type="Rhea" id="RHEA:17989"/>
        <dbReference type="Rhea" id="RHEA-COMP:9863"/>
        <dbReference type="Rhea" id="RHEA-COMP:11604"/>
        <dbReference type="ChEBI" id="CHEBI:15378"/>
        <dbReference type="ChEBI" id="CHEBI:29999"/>
        <dbReference type="ChEBI" id="CHEBI:30616"/>
        <dbReference type="ChEBI" id="CHEBI:83421"/>
        <dbReference type="ChEBI" id="CHEBI:456216"/>
        <dbReference type="EC" id="2.7.11.1"/>
    </reaction>
</comment>
<dbReference type="InterPro" id="IPR011009">
    <property type="entry name" value="Kinase-like_dom_sf"/>
</dbReference>
<evidence type="ECO:0000256" key="1">
    <source>
        <dbReference type="ARBA" id="ARBA00003747"/>
    </source>
</evidence>
<dbReference type="InterPro" id="IPR000719">
    <property type="entry name" value="Prot_kinase_dom"/>
</dbReference>
<evidence type="ECO:0000256" key="4">
    <source>
        <dbReference type="ARBA" id="ARBA00012513"/>
    </source>
</evidence>
<dbReference type="Pfam" id="PF00069">
    <property type="entry name" value="Pkinase"/>
    <property type="match status" value="1"/>
</dbReference>
<keyword evidence="8" id="KW-0067">ATP-binding</keyword>
<organism evidence="15 16">
    <name type="scientific">Alectoria fallacina</name>
    <dbReference type="NCBI Taxonomy" id="1903189"/>
    <lineage>
        <taxon>Eukaryota</taxon>
        <taxon>Fungi</taxon>
        <taxon>Dikarya</taxon>
        <taxon>Ascomycota</taxon>
        <taxon>Pezizomycotina</taxon>
        <taxon>Lecanoromycetes</taxon>
        <taxon>OSLEUM clade</taxon>
        <taxon>Lecanoromycetidae</taxon>
        <taxon>Lecanorales</taxon>
        <taxon>Lecanorineae</taxon>
        <taxon>Parmeliaceae</taxon>
        <taxon>Alectoria</taxon>
    </lineage>
</organism>
<evidence type="ECO:0000256" key="2">
    <source>
        <dbReference type="ARBA" id="ARBA00008874"/>
    </source>
</evidence>
<comment type="subunit">
    <text evidence="3">Component of the EKC/KEOPS complex composed of at least BUD32, CGI121, GON7, KAE1 and PCC1; the whole complex dimerizes.</text>
</comment>
<evidence type="ECO:0000256" key="5">
    <source>
        <dbReference type="ARBA" id="ARBA00013948"/>
    </source>
</evidence>
<dbReference type="EMBL" id="CAJPDR010000514">
    <property type="protein sequence ID" value="CAF9938496.1"/>
    <property type="molecule type" value="Genomic_DNA"/>
</dbReference>
<evidence type="ECO:0000259" key="14">
    <source>
        <dbReference type="PROSITE" id="PS50011"/>
    </source>
</evidence>
<dbReference type="GO" id="GO:0005524">
    <property type="term" value="F:ATP binding"/>
    <property type="evidence" value="ECO:0007669"/>
    <property type="project" value="UniProtKB-KW"/>
</dbReference>
<sequence>MDRDSTITQSNFPNTELSNQLPTESLPHPGATTSQPAGGSRHAPATQKVQGRLEKKRKYPLEDIGRHAAGSRFPKSQVLAEPESTNPTPAKKLPTKDRPNPSRGVPASTIPGIQPFVLPLTVKEQSPWKSYDRDYQTELGGPVTVAERKEPASGLVVVKEFSRANAESRLSMLRQVLDSYFVSCIEIFHFEDRLYMISEHMTMSLLQIVAAPRYPRENHVAAIIGQILGGITFLESHNLIHDDMTCSNVLVNQEGVIKIECCRAASSEDRRDHPDVQALGNIVMQLMEKRKKRNEVIGASDLDRWSSTVVDFLSETMSASAKDLTQVSFNYIAQSTVYP</sequence>
<evidence type="ECO:0000256" key="6">
    <source>
        <dbReference type="ARBA" id="ARBA00019973"/>
    </source>
</evidence>
<feature type="compositionally biased region" description="Polar residues" evidence="13">
    <location>
        <begin position="1"/>
        <end position="23"/>
    </location>
</feature>
<dbReference type="SUPFAM" id="SSF56112">
    <property type="entry name" value="Protein kinase-like (PK-like)"/>
    <property type="match status" value="1"/>
</dbReference>
<accession>A0A8H3J0M4</accession>
<dbReference type="EC" id="2.7.11.1" evidence="4"/>
<reference evidence="15" key="1">
    <citation type="submission" date="2021-03" db="EMBL/GenBank/DDBJ databases">
        <authorList>
            <person name="Tagirdzhanova G."/>
        </authorList>
    </citation>
    <scope>NUCLEOTIDE SEQUENCE</scope>
</reference>
<keyword evidence="16" id="KW-1185">Reference proteome</keyword>
<proteinExistence type="inferred from homology"/>
<evidence type="ECO:0000313" key="15">
    <source>
        <dbReference type="EMBL" id="CAF9938496.1"/>
    </source>
</evidence>
<evidence type="ECO:0000256" key="13">
    <source>
        <dbReference type="SAM" id="MobiDB-lite"/>
    </source>
</evidence>
<evidence type="ECO:0000256" key="8">
    <source>
        <dbReference type="ARBA" id="ARBA00022840"/>
    </source>
</evidence>
<evidence type="ECO:0000313" key="16">
    <source>
        <dbReference type="Proteomes" id="UP000664203"/>
    </source>
</evidence>
<dbReference type="Proteomes" id="UP000664203">
    <property type="component" value="Unassembled WGS sequence"/>
</dbReference>
<comment type="similarity">
    <text evidence="2">Belongs to the protein kinase superfamily. STE Ser/Thr protein kinase family. STE20 subfamily.</text>
</comment>
<comment type="catalytic activity">
    <reaction evidence="11">
        <text>L-threonyl-[protein] + ATP = O-phospho-L-threonyl-[protein] + ADP + H(+)</text>
        <dbReference type="Rhea" id="RHEA:46608"/>
        <dbReference type="Rhea" id="RHEA-COMP:11060"/>
        <dbReference type="Rhea" id="RHEA-COMP:11605"/>
        <dbReference type="ChEBI" id="CHEBI:15378"/>
        <dbReference type="ChEBI" id="CHEBI:30013"/>
        <dbReference type="ChEBI" id="CHEBI:30616"/>
        <dbReference type="ChEBI" id="CHEBI:61977"/>
        <dbReference type="ChEBI" id="CHEBI:456216"/>
        <dbReference type="EC" id="2.7.11.1"/>
    </reaction>
</comment>
<dbReference type="PROSITE" id="PS50011">
    <property type="entry name" value="PROTEIN_KINASE_DOM"/>
    <property type="match status" value="1"/>
</dbReference>
<keyword evidence="7" id="KW-0547">Nucleotide-binding</keyword>
<feature type="domain" description="Protein kinase" evidence="14">
    <location>
        <begin position="58"/>
        <end position="339"/>
    </location>
</feature>
<dbReference type="SMART" id="SM00220">
    <property type="entry name" value="S_TKc"/>
    <property type="match status" value="1"/>
</dbReference>
<protein>
    <recommendedName>
        <fullName evidence="6">EKC/KEOPS complex subunit BUD32</fullName>
        <ecNumber evidence="4">2.7.11.1</ecNumber>
    </recommendedName>
    <alternativeName>
        <fullName evidence="9 10">Atypical Serine/threonine protein kinase BUD32</fullName>
    </alternativeName>
    <alternativeName>
        <fullName evidence="5">EKC/KEOPS complex subunit bud32</fullName>
    </alternativeName>
</protein>
<name>A0A8H3J0M4_9LECA</name>
<dbReference type="PANTHER" id="PTHR45832:SF22">
    <property type="entry name" value="SERINE_THREONINE-PROTEIN KINASE SAMKA-RELATED"/>
    <property type="match status" value="1"/>
</dbReference>
<dbReference type="GO" id="GO:0004674">
    <property type="term" value="F:protein serine/threonine kinase activity"/>
    <property type="evidence" value="ECO:0007669"/>
    <property type="project" value="UniProtKB-EC"/>
</dbReference>
<evidence type="ECO:0000256" key="9">
    <source>
        <dbReference type="ARBA" id="ARBA00030980"/>
    </source>
</evidence>